<accession>A0A7V8NMN2</accession>
<organism evidence="2 3">
    <name type="scientific">Candidatus Acidiferrum panamense</name>
    <dbReference type="NCBI Taxonomy" id="2741543"/>
    <lineage>
        <taxon>Bacteria</taxon>
        <taxon>Pseudomonadati</taxon>
        <taxon>Acidobacteriota</taxon>
        <taxon>Terriglobia</taxon>
        <taxon>Candidatus Acidiferrales</taxon>
        <taxon>Candidatus Acidiferrum</taxon>
    </lineage>
</organism>
<feature type="transmembrane region" description="Helical" evidence="1">
    <location>
        <begin position="191"/>
        <end position="213"/>
    </location>
</feature>
<reference evidence="2" key="1">
    <citation type="submission" date="2020-06" db="EMBL/GenBank/DDBJ databases">
        <title>Legume-microbial interactions unlock mineral nutrients during tropical forest succession.</title>
        <authorList>
            <person name="Epihov D.Z."/>
        </authorList>
    </citation>
    <scope>NUCLEOTIDE SEQUENCE [LARGE SCALE GENOMIC DNA]</scope>
    <source>
        <strain evidence="2">Pan2503</strain>
    </source>
</reference>
<dbReference type="AlphaFoldDB" id="A0A7V8NMN2"/>
<name>A0A7V8NMN2_9BACT</name>
<proteinExistence type="predicted"/>
<keyword evidence="1" id="KW-1133">Transmembrane helix</keyword>
<dbReference type="EMBL" id="JACDQQ010000263">
    <property type="protein sequence ID" value="MBA0083860.1"/>
    <property type="molecule type" value="Genomic_DNA"/>
</dbReference>
<feature type="transmembrane region" description="Helical" evidence="1">
    <location>
        <begin position="285"/>
        <end position="303"/>
    </location>
</feature>
<keyword evidence="1" id="KW-0472">Membrane</keyword>
<protein>
    <submittedName>
        <fullName evidence="2">ABC transporter permease</fullName>
    </submittedName>
</protein>
<keyword evidence="1" id="KW-0812">Transmembrane</keyword>
<feature type="transmembrane region" description="Helical" evidence="1">
    <location>
        <begin position="220"/>
        <end position="240"/>
    </location>
</feature>
<comment type="caution">
    <text evidence="2">The sequence shown here is derived from an EMBL/GenBank/DDBJ whole genome shotgun (WGS) entry which is preliminary data.</text>
</comment>
<feature type="transmembrane region" description="Helical" evidence="1">
    <location>
        <begin position="88"/>
        <end position="111"/>
    </location>
</feature>
<evidence type="ECO:0000256" key="1">
    <source>
        <dbReference type="SAM" id="Phobius"/>
    </source>
</evidence>
<evidence type="ECO:0000313" key="2">
    <source>
        <dbReference type="EMBL" id="MBA0083860.1"/>
    </source>
</evidence>
<sequence>MSTQSDVLPESSPESLAIASAEIPLARRMYWGLRRELWENRAIYIAPLAAAAVALLGFLLTLAHLPARMRRASTLDPMELHKLVAQPFDAAASLLMATCLFVAFFYCLEALQRERRDRSILFWKSLPVSDLTTVAAKASIPFVVLPMLVFAINFATQFLMLLLSGAVLAASGLSAARYWDQVSLFPMSLLLLYHIVTVHLLWSAPVYGWLLLISAWARRAAFLWAVLPPLAIGALEKLLFNTAHFAAFLGQFLSGSGSEAFATPHSMPTDPLTHVTPIRFLTTPGLWLGLAVTAACLAAAARLRRYREPN</sequence>
<feature type="transmembrane region" description="Helical" evidence="1">
    <location>
        <begin position="42"/>
        <end position="67"/>
    </location>
</feature>
<dbReference type="Proteomes" id="UP000567293">
    <property type="component" value="Unassembled WGS sequence"/>
</dbReference>
<keyword evidence="3" id="KW-1185">Reference proteome</keyword>
<gene>
    <name evidence="2" type="ORF">HRJ53_02590</name>
</gene>
<evidence type="ECO:0000313" key="3">
    <source>
        <dbReference type="Proteomes" id="UP000567293"/>
    </source>
</evidence>